<dbReference type="eggNOG" id="COG0270">
    <property type="taxonomic scope" value="Bacteria"/>
</dbReference>
<dbReference type="Proteomes" id="UP000014411">
    <property type="component" value="Unassembled WGS sequence"/>
</dbReference>
<keyword evidence="2" id="KW-1185">Reference proteome</keyword>
<dbReference type="AlphaFoldDB" id="S3IL32"/>
<dbReference type="RefSeq" id="WP_016553058.1">
    <property type="nucleotide sequence ID" value="NZ_AEYE02000005.1"/>
</dbReference>
<gene>
    <name evidence="1" type="ORF">RGCCGE502_04925</name>
</gene>
<dbReference type="HOGENOM" id="CLU_083608_0_0_5"/>
<organism evidence="1 2">
    <name type="scientific">Rhizobium grahamii CCGE 502</name>
    <dbReference type="NCBI Taxonomy" id="990285"/>
    <lineage>
        <taxon>Bacteria</taxon>
        <taxon>Pseudomonadati</taxon>
        <taxon>Pseudomonadota</taxon>
        <taxon>Alphaproteobacteria</taxon>
        <taxon>Hyphomicrobiales</taxon>
        <taxon>Rhizobiaceae</taxon>
        <taxon>Rhizobium/Agrobacterium group</taxon>
        <taxon>Rhizobium</taxon>
    </lineage>
</organism>
<dbReference type="STRING" id="990285.RGCCGE502_04925"/>
<dbReference type="EMBL" id="AEYE02000005">
    <property type="protein sequence ID" value="EPE99498.1"/>
    <property type="molecule type" value="Genomic_DNA"/>
</dbReference>
<protein>
    <submittedName>
        <fullName evidence="1">Uncharacterized protein</fullName>
    </submittedName>
</protein>
<proteinExistence type="predicted"/>
<evidence type="ECO:0000313" key="2">
    <source>
        <dbReference type="Proteomes" id="UP000014411"/>
    </source>
</evidence>
<accession>S3IL32</accession>
<sequence length="290" mass="33046">MKTFSVEVYGYAPERFLADTKAKAMWLAFKAFREAGPKWDFQKIFDQHVHSRGSPVRILIGCETSGMMRRAFDRLGHDVWSCDLLPSDDRSNRHIICDVRDLLNDGWDLLAVMHPPCTRLCNSGVRWLTEPPTKLNETYSAEDQLTYLAMDRDARLAFMWRELDKGADLFSACWNAPIERIAIENPVMHRHAKARIENYVDPAQTVQPWWFGDEAFKGTSFFLKSLPKLVPTNKLTPPKAGTEEHKLWSKIHRAPPGPDRWKIRSETFPGIADAAAAQWGGYAGAQKEAA</sequence>
<reference evidence="1 2" key="1">
    <citation type="journal article" date="2012" name="J. Bacteriol.">
        <title>Genome sequence of Rhizobium grahamii CCGE502, a broad-host-range symbiont with low nodulation competitiveness in Phaseolus vulgaris.</title>
        <authorList>
            <person name="Althabegoiti M.J."/>
            <person name="Lozano L."/>
            <person name="Torres-Tejerizo G."/>
            <person name="Ormeno-Orrillo E."/>
            <person name="Rogel M.A."/>
            <person name="Gonzalez V."/>
            <person name="Martinez-Romero E."/>
        </authorList>
    </citation>
    <scope>NUCLEOTIDE SEQUENCE [LARGE SCALE GENOMIC DNA]</scope>
    <source>
        <strain evidence="1 2">CCGE 502</strain>
    </source>
</reference>
<name>S3IL32_9HYPH</name>
<evidence type="ECO:0000313" key="1">
    <source>
        <dbReference type="EMBL" id="EPE99498.1"/>
    </source>
</evidence>
<comment type="caution">
    <text evidence="1">The sequence shown here is derived from an EMBL/GenBank/DDBJ whole genome shotgun (WGS) entry which is preliminary data.</text>
</comment>